<dbReference type="EMBL" id="PDCK01000042">
    <property type="protein sequence ID" value="PRQ38175.1"/>
    <property type="molecule type" value="Genomic_DNA"/>
</dbReference>
<comment type="caution">
    <text evidence="1">The sequence shown here is derived from an EMBL/GenBank/DDBJ whole genome shotgun (WGS) entry which is preliminary data.</text>
</comment>
<evidence type="ECO:0000313" key="1">
    <source>
        <dbReference type="EMBL" id="PRQ38175.1"/>
    </source>
</evidence>
<keyword evidence="1" id="KW-0547">Nucleotide-binding</keyword>
<keyword evidence="2" id="KW-1185">Reference proteome</keyword>
<name>A0A2P6QVG0_ROSCH</name>
<sequence length="49" mass="5551">MIECLRKQLFQRPSHIQAMAFAPVVAGKTSINKVDLAKHWLILLLSFSV</sequence>
<evidence type="ECO:0000313" key="2">
    <source>
        <dbReference type="Proteomes" id="UP000238479"/>
    </source>
</evidence>
<accession>A0A2P6QVG0</accession>
<dbReference type="Gramene" id="PRQ38175">
    <property type="protein sequence ID" value="PRQ38175"/>
    <property type="gene ID" value="RchiOBHm_Chr4g0410861"/>
</dbReference>
<keyword evidence="1" id="KW-0347">Helicase</keyword>
<dbReference type="GO" id="GO:0003724">
    <property type="term" value="F:RNA helicase activity"/>
    <property type="evidence" value="ECO:0007669"/>
    <property type="project" value="UniProtKB-EC"/>
</dbReference>
<protein>
    <submittedName>
        <fullName evidence="1">Putative RNA helicase</fullName>
        <ecNumber evidence="1">3.6.4.13</ecNumber>
    </submittedName>
</protein>
<dbReference type="Proteomes" id="UP000238479">
    <property type="component" value="Chromosome 4"/>
</dbReference>
<reference evidence="1 2" key="1">
    <citation type="journal article" date="2018" name="Nat. Genet.">
        <title>The Rosa genome provides new insights in the design of modern roses.</title>
        <authorList>
            <person name="Bendahmane M."/>
        </authorList>
    </citation>
    <scope>NUCLEOTIDE SEQUENCE [LARGE SCALE GENOMIC DNA]</scope>
    <source>
        <strain evidence="2">cv. Old Blush</strain>
    </source>
</reference>
<gene>
    <name evidence="1" type="ORF">RchiOBHm_Chr4g0410861</name>
</gene>
<keyword evidence="1" id="KW-0067">ATP-binding</keyword>
<proteinExistence type="predicted"/>
<organism evidence="1 2">
    <name type="scientific">Rosa chinensis</name>
    <name type="common">China rose</name>
    <dbReference type="NCBI Taxonomy" id="74649"/>
    <lineage>
        <taxon>Eukaryota</taxon>
        <taxon>Viridiplantae</taxon>
        <taxon>Streptophyta</taxon>
        <taxon>Embryophyta</taxon>
        <taxon>Tracheophyta</taxon>
        <taxon>Spermatophyta</taxon>
        <taxon>Magnoliopsida</taxon>
        <taxon>eudicotyledons</taxon>
        <taxon>Gunneridae</taxon>
        <taxon>Pentapetalae</taxon>
        <taxon>rosids</taxon>
        <taxon>fabids</taxon>
        <taxon>Rosales</taxon>
        <taxon>Rosaceae</taxon>
        <taxon>Rosoideae</taxon>
        <taxon>Rosoideae incertae sedis</taxon>
        <taxon>Rosa</taxon>
    </lineage>
</organism>
<keyword evidence="1" id="KW-0378">Hydrolase</keyword>
<dbReference type="GO" id="GO:0016787">
    <property type="term" value="F:hydrolase activity"/>
    <property type="evidence" value="ECO:0007669"/>
    <property type="project" value="UniProtKB-KW"/>
</dbReference>
<dbReference type="EC" id="3.6.4.13" evidence="1"/>
<dbReference type="AlphaFoldDB" id="A0A2P6QVG0"/>